<dbReference type="SMART" id="SM00387">
    <property type="entry name" value="HATPase_c"/>
    <property type="match status" value="1"/>
</dbReference>
<gene>
    <name evidence="10" type="ORF">DJ013_01715</name>
</gene>
<dbReference type="Proteomes" id="UP000249873">
    <property type="component" value="Chromosome"/>
</dbReference>
<evidence type="ECO:0000256" key="1">
    <source>
        <dbReference type="ARBA" id="ARBA00000085"/>
    </source>
</evidence>
<dbReference type="EC" id="2.7.13.3" evidence="2"/>
<dbReference type="InterPro" id="IPR005467">
    <property type="entry name" value="His_kinase_dom"/>
</dbReference>
<keyword evidence="6 10" id="KW-0418">Kinase</keyword>
<dbReference type="InterPro" id="IPR036890">
    <property type="entry name" value="HATPase_C_sf"/>
</dbReference>
<evidence type="ECO:0000256" key="4">
    <source>
        <dbReference type="ARBA" id="ARBA00022679"/>
    </source>
</evidence>
<dbReference type="SUPFAM" id="SSF55874">
    <property type="entry name" value="ATPase domain of HSP90 chaperone/DNA topoisomerase II/histidine kinase"/>
    <property type="match status" value="1"/>
</dbReference>
<feature type="transmembrane region" description="Helical" evidence="8">
    <location>
        <begin position="410"/>
        <end position="429"/>
    </location>
</feature>
<dbReference type="Pfam" id="PF13181">
    <property type="entry name" value="TPR_8"/>
    <property type="match status" value="1"/>
</dbReference>
<evidence type="ECO:0000256" key="6">
    <source>
        <dbReference type="ARBA" id="ARBA00022777"/>
    </source>
</evidence>
<dbReference type="Gene3D" id="1.25.40.10">
    <property type="entry name" value="Tetratricopeptide repeat domain"/>
    <property type="match status" value="1"/>
</dbReference>
<dbReference type="InterPro" id="IPR011990">
    <property type="entry name" value="TPR-like_helical_dom_sf"/>
</dbReference>
<dbReference type="RefSeq" id="WP_111370061.1">
    <property type="nucleotide sequence ID" value="NZ_CP029480.1"/>
</dbReference>
<dbReference type="InterPro" id="IPR003594">
    <property type="entry name" value="HATPase_dom"/>
</dbReference>
<reference evidence="10 11" key="1">
    <citation type="submission" date="2018-05" db="EMBL/GenBank/DDBJ databases">
        <title>Complete genome sequence of Arcticibacterium luteifluviistationis SM1504T, a cytophagaceae bacterium isolated from Arctic surface seawater.</title>
        <authorList>
            <person name="Li Y."/>
            <person name="Qin Q.-L."/>
        </authorList>
    </citation>
    <scope>NUCLEOTIDE SEQUENCE [LARGE SCALE GENOMIC DNA]</scope>
    <source>
        <strain evidence="10 11">SM1504</strain>
    </source>
</reference>
<keyword evidence="8" id="KW-0472">Membrane</keyword>
<accession>A0A2Z4G721</accession>
<dbReference type="Pfam" id="PF13424">
    <property type="entry name" value="TPR_12"/>
    <property type="match status" value="2"/>
</dbReference>
<dbReference type="SUPFAM" id="SSF48452">
    <property type="entry name" value="TPR-like"/>
    <property type="match status" value="2"/>
</dbReference>
<evidence type="ECO:0000313" key="11">
    <source>
        <dbReference type="Proteomes" id="UP000249873"/>
    </source>
</evidence>
<dbReference type="InterPro" id="IPR011495">
    <property type="entry name" value="Sig_transdc_His_kin_sub2_dim/P"/>
</dbReference>
<dbReference type="PANTHER" id="PTHR41523:SF8">
    <property type="entry name" value="ETHYLENE RESPONSE SENSOR PROTEIN"/>
    <property type="match status" value="1"/>
</dbReference>
<dbReference type="Gene3D" id="3.30.565.10">
    <property type="entry name" value="Histidine kinase-like ATPase, C-terminal domain"/>
    <property type="match status" value="1"/>
</dbReference>
<keyword evidence="7" id="KW-0067">ATP-binding</keyword>
<dbReference type="Pfam" id="PF02518">
    <property type="entry name" value="HATPase_c"/>
    <property type="match status" value="1"/>
</dbReference>
<evidence type="ECO:0000256" key="3">
    <source>
        <dbReference type="ARBA" id="ARBA00022553"/>
    </source>
</evidence>
<proteinExistence type="predicted"/>
<keyword evidence="3" id="KW-0597">Phosphoprotein</keyword>
<evidence type="ECO:0000256" key="7">
    <source>
        <dbReference type="ARBA" id="ARBA00022840"/>
    </source>
</evidence>
<dbReference type="Pfam" id="PF07568">
    <property type="entry name" value="HisKA_2"/>
    <property type="match status" value="1"/>
</dbReference>
<dbReference type="GO" id="GO:0005524">
    <property type="term" value="F:ATP binding"/>
    <property type="evidence" value="ECO:0007669"/>
    <property type="project" value="UniProtKB-KW"/>
</dbReference>
<dbReference type="SMART" id="SM00028">
    <property type="entry name" value="TPR"/>
    <property type="match status" value="5"/>
</dbReference>
<dbReference type="KEGG" id="als:DJ013_01715"/>
<protein>
    <recommendedName>
        <fullName evidence="2">histidine kinase</fullName>
        <ecNumber evidence="2">2.7.13.3</ecNumber>
    </recommendedName>
</protein>
<evidence type="ECO:0000256" key="8">
    <source>
        <dbReference type="SAM" id="Phobius"/>
    </source>
</evidence>
<keyword evidence="8" id="KW-0812">Transmembrane</keyword>
<organism evidence="10 11">
    <name type="scientific">Arcticibacterium luteifluviistationis</name>
    <dbReference type="NCBI Taxonomy" id="1784714"/>
    <lineage>
        <taxon>Bacteria</taxon>
        <taxon>Pseudomonadati</taxon>
        <taxon>Bacteroidota</taxon>
        <taxon>Cytophagia</taxon>
        <taxon>Cytophagales</taxon>
        <taxon>Leadbetterellaceae</taxon>
        <taxon>Arcticibacterium</taxon>
    </lineage>
</organism>
<dbReference type="PROSITE" id="PS50109">
    <property type="entry name" value="HIS_KIN"/>
    <property type="match status" value="1"/>
</dbReference>
<keyword evidence="5" id="KW-0547">Nucleotide-binding</keyword>
<name>A0A2Z4G721_9BACT</name>
<dbReference type="GO" id="GO:0004673">
    <property type="term" value="F:protein histidine kinase activity"/>
    <property type="evidence" value="ECO:0007669"/>
    <property type="project" value="UniProtKB-EC"/>
</dbReference>
<feature type="domain" description="Histidine kinase" evidence="9">
    <location>
        <begin position="452"/>
        <end position="644"/>
    </location>
</feature>
<evidence type="ECO:0000256" key="2">
    <source>
        <dbReference type="ARBA" id="ARBA00012438"/>
    </source>
</evidence>
<evidence type="ECO:0000313" key="10">
    <source>
        <dbReference type="EMBL" id="AWV96959.1"/>
    </source>
</evidence>
<keyword evidence="4" id="KW-0808">Transferase</keyword>
<keyword evidence="11" id="KW-1185">Reference proteome</keyword>
<keyword evidence="8" id="KW-1133">Transmembrane helix</keyword>
<evidence type="ECO:0000256" key="5">
    <source>
        <dbReference type="ARBA" id="ARBA00022741"/>
    </source>
</evidence>
<dbReference type="InterPro" id="IPR019734">
    <property type="entry name" value="TPR_rpt"/>
</dbReference>
<sequence>MPSKLKFRKGFSCLFELAKSFLSVLFILLSSAEGFSQQDSQIVIRLDSVLSQPLDSVLSWLQVNAEKDIKIFEKVANEGIKRAIKTKDNEKIGDFYSAFGDWHSYHGIYSGDSLIKQTELALFYYLKTDNKPKIAETRKNLAHDYMSVRRLVEAQNELFKAIAIYEELGDKVGVAKAHRNLSSSYLYTDEPQKAIDYLDKVTSVFREVEDYNTLSYCYLSYIDAYSRIGKYEEANAAAEECLSIVKNKVPGEVFVEVRAYSFKGDISFNQENYQQALLDYQKAYDLCEIQIGPERAATWLTEVGMAYLKLEDYPNAVKNLLKGIKAYDKQDVSHLARPYESIAECYEELGEHKNALLYLKKAKEAKELVHEEQVANLESEGIIKYETEKKDEALAATEALLNQKNRTQNIILAASGLLVILLAGLFYSFRKNQKATKVISAKNAENELLLKEIHHRVKNNLELVKSLISLQSAQLEDSATKDAMIASQNRVQSMGIIHQKLYQGTNLGSIEMKDYFLNLGEGILDTFDAEDKVKISCVMEDLELDVDTAVPLGLIVNELLTNSLKYAFPEKAAGEITISLSRKDDKILSLLVRDNGVGKTSGVKPKGTGFGTQLVSLLTQQLNGKMQEENKEGTIISFEFKLDQAA</sequence>
<evidence type="ECO:0000259" key="9">
    <source>
        <dbReference type="PROSITE" id="PS50109"/>
    </source>
</evidence>
<dbReference type="PANTHER" id="PTHR41523">
    <property type="entry name" value="TWO-COMPONENT SYSTEM SENSOR PROTEIN"/>
    <property type="match status" value="1"/>
</dbReference>
<dbReference type="AlphaFoldDB" id="A0A2Z4G721"/>
<dbReference type="EMBL" id="CP029480">
    <property type="protein sequence ID" value="AWV96959.1"/>
    <property type="molecule type" value="Genomic_DNA"/>
</dbReference>
<dbReference type="Gene3D" id="3.30.450.20">
    <property type="entry name" value="PAS domain"/>
    <property type="match status" value="1"/>
</dbReference>
<dbReference type="OrthoDB" id="9767435at2"/>
<comment type="catalytic activity">
    <reaction evidence="1">
        <text>ATP + protein L-histidine = ADP + protein N-phospho-L-histidine.</text>
        <dbReference type="EC" id="2.7.13.3"/>
    </reaction>
</comment>